<dbReference type="RefSeq" id="WP_168624878.1">
    <property type="nucleotide sequence ID" value="NZ_JAAZQQ010000007.1"/>
</dbReference>
<keyword evidence="2" id="KW-1185">Reference proteome</keyword>
<dbReference type="EMBL" id="JAAZQQ010000007">
    <property type="protein sequence ID" value="NKX46494.1"/>
    <property type="molecule type" value="Genomic_DNA"/>
</dbReference>
<reference evidence="1 2" key="1">
    <citation type="submission" date="2020-04" db="EMBL/GenBank/DDBJ databases">
        <authorList>
            <person name="Yoon J."/>
        </authorList>
    </citation>
    <scope>NUCLEOTIDE SEQUENCE [LARGE SCALE GENOMIC DNA]</scope>
    <source>
        <strain evidence="1 2">KMU-115</strain>
    </source>
</reference>
<gene>
    <name evidence="1" type="ORF">HCU73_18040</name>
</gene>
<dbReference type="AlphaFoldDB" id="A0A7X6H1U2"/>
<sequence>MGRIIRFLLLLVVLGVLGLIGYSYSGYLVPDQTTVTTPVDLDAGRD</sequence>
<proteinExistence type="predicted"/>
<evidence type="ECO:0000313" key="2">
    <source>
        <dbReference type="Proteomes" id="UP000526408"/>
    </source>
</evidence>
<dbReference type="Proteomes" id="UP000526408">
    <property type="component" value="Unassembled WGS sequence"/>
</dbReference>
<organism evidence="1 2">
    <name type="scientific">Roseicyclus persicicus</name>
    <dbReference type="NCBI Taxonomy" id="2650661"/>
    <lineage>
        <taxon>Bacteria</taxon>
        <taxon>Pseudomonadati</taxon>
        <taxon>Pseudomonadota</taxon>
        <taxon>Alphaproteobacteria</taxon>
        <taxon>Rhodobacterales</taxon>
        <taxon>Roseobacteraceae</taxon>
        <taxon>Roseicyclus</taxon>
    </lineage>
</organism>
<comment type="caution">
    <text evidence="1">The sequence shown here is derived from an EMBL/GenBank/DDBJ whole genome shotgun (WGS) entry which is preliminary data.</text>
</comment>
<accession>A0A7X6H1U2</accession>
<protein>
    <submittedName>
        <fullName evidence="1">Uncharacterized protein</fullName>
    </submittedName>
</protein>
<evidence type="ECO:0000313" key="1">
    <source>
        <dbReference type="EMBL" id="NKX46494.1"/>
    </source>
</evidence>
<name>A0A7X6H1U2_9RHOB</name>